<sequence>MTSMAARVAPVAQRSIDECRAPAMAWGVVANGELVASGSVGDGVSENTPFRIASMTKSFTAAVVLGLRDDGVLALDRPIADYAPELGAVMGPDDSSPITVRHLLSMSAGLATDDPWADRHLDATAEFMNDVYSSGPCFAVRTGDAFEYSNLGFAMIGRVVRAVTGRDVREHVDERLLGPLEMTNTTWDEPSSPSARPHRIRDGVAVSEGAEPLPDGEIAPMGGLWSTVSDLARWVSWLDEANRGDDSRTAKLRASSRREMQTMHTYVGRSAIDSVSAPSGYGFGLLVRDDHDLGEVVGHSGGLPGYGSNMRWKKGTGVGVIGLANVTYAPMSTFTHRALTELHRAGLVPAVSWEPTALLRQRATALVNLLGGWSDEVARDLFADNVEPDEPFDRRADDARRRIGGEPIALVDVRATNRTSGTAVVSVGTRTLEIEFSLSPVGASIQEYTWKDA</sequence>
<dbReference type="InterPro" id="IPR050491">
    <property type="entry name" value="AmpC-like"/>
</dbReference>
<dbReference type="AlphaFoldDB" id="A0A6J6G149"/>
<dbReference type="PANTHER" id="PTHR46825">
    <property type="entry name" value="D-ALANYL-D-ALANINE-CARBOXYPEPTIDASE/ENDOPEPTIDASE AMPH"/>
    <property type="match status" value="1"/>
</dbReference>
<evidence type="ECO:0000259" key="1">
    <source>
        <dbReference type="Pfam" id="PF00144"/>
    </source>
</evidence>
<dbReference type="PANTHER" id="PTHR46825:SF9">
    <property type="entry name" value="BETA-LACTAMASE-RELATED DOMAIN-CONTAINING PROTEIN"/>
    <property type="match status" value="1"/>
</dbReference>
<protein>
    <submittedName>
        <fullName evidence="2">Unannotated protein</fullName>
    </submittedName>
</protein>
<dbReference type="EMBL" id="CAEZTS010000175">
    <property type="protein sequence ID" value="CAB4590648.1"/>
    <property type="molecule type" value="Genomic_DNA"/>
</dbReference>
<dbReference type="InterPro" id="IPR001466">
    <property type="entry name" value="Beta-lactam-related"/>
</dbReference>
<evidence type="ECO:0000313" key="2">
    <source>
        <dbReference type="EMBL" id="CAB4590648.1"/>
    </source>
</evidence>
<accession>A0A6J6G149</accession>
<dbReference type="SUPFAM" id="SSF56601">
    <property type="entry name" value="beta-lactamase/transpeptidase-like"/>
    <property type="match status" value="1"/>
</dbReference>
<dbReference type="InterPro" id="IPR012338">
    <property type="entry name" value="Beta-lactam/transpept-like"/>
</dbReference>
<reference evidence="2" key="1">
    <citation type="submission" date="2020-05" db="EMBL/GenBank/DDBJ databases">
        <authorList>
            <person name="Chiriac C."/>
            <person name="Salcher M."/>
            <person name="Ghai R."/>
            <person name="Kavagutti S V."/>
        </authorList>
    </citation>
    <scope>NUCLEOTIDE SEQUENCE</scope>
</reference>
<name>A0A6J6G149_9ZZZZ</name>
<gene>
    <name evidence="2" type="ORF">UFOPK1722_01621</name>
</gene>
<proteinExistence type="predicted"/>
<dbReference type="Pfam" id="PF00144">
    <property type="entry name" value="Beta-lactamase"/>
    <property type="match status" value="1"/>
</dbReference>
<organism evidence="2">
    <name type="scientific">freshwater metagenome</name>
    <dbReference type="NCBI Taxonomy" id="449393"/>
    <lineage>
        <taxon>unclassified sequences</taxon>
        <taxon>metagenomes</taxon>
        <taxon>ecological metagenomes</taxon>
    </lineage>
</organism>
<dbReference type="Gene3D" id="3.40.710.10">
    <property type="entry name" value="DD-peptidase/beta-lactamase superfamily"/>
    <property type="match status" value="1"/>
</dbReference>
<feature type="domain" description="Beta-lactamase-related" evidence="1">
    <location>
        <begin position="15"/>
        <end position="337"/>
    </location>
</feature>